<evidence type="ECO:0000256" key="4">
    <source>
        <dbReference type="ARBA" id="ARBA00022741"/>
    </source>
</evidence>
<dbReference type="InterPro" id="IPR017441">
    <property type="entry name" value="Protein_kinase_ATP_BS"/>
</dbReference>
<keyword evidence="6 7" id="KW-0067">ATP-binding</keyword>
<feature type="compositionally biased region" description="Polar residues" evidence="8">
    <location>
        <begin position="411"/>
        <end position="433"/>
    </location>
</feature>
<dbReference type="SUPFAM" id="SSF56112">
    <property type="entry name" value="Protein kinase-like (PK-like)"/>
    <property type="match status" value="1"/>
</dbReference>
<dbReference type="AlphaFoldDB" id="A0A166EB98"/>
<evidence type="ECO:0000313" key="11">
    <source>
        <dbReference type="Proteomes" id="UP000076798"/>
    </source>
</evidence>
<feature type="region of interest" description="Disordered" evidence="8">
    <location>
        <begin position="409"/>
        <end position="433"/>
    </location>
</feature>
<evidence type="ECO:0000313" key="10">
    <source>
        <dbReference type="EMBL" id="KZT39403.1"/>
    </source>
</evidence>
<dbReference type="STRING" id="1314776.A0A166EB98"/>
<name>A0A166EB98_9AGAM</name>
<dbReference type="PROSITE" id="PS00108">
    <property type="entry name" value="PROTEIN_KINASE_ST"/>
    <property type="match status" value="1"/>
</dbReference>
<dbReference type="SMART" id="SM00220">
    <property type="entry name" value="S_TKc"/>
    <property type="match status" value="1"/>
</dbReference>
<keyword evidence="4 7" id="KW-0547">Nucleotide-binding</keyword>
<dbReference type="PROSITE" id="PS50011">
    <property type="entry name" value="PROTEIN_KINASE_DOM"/>
    <property type="match status" value="1"/>
</dbReference>
<evidence type="ECO:0000256" key="3">
    <source>
        <dbReference type="ARBA" id="ARBA00022679"/>
    </source>
</evidence>
<feature type="compositionally biased region" description="Polar residues" evidence="8">
    <location>
        <begin position="821"/>
        <end position="845"/>
    </location>
</feature>
<evidence type="ECO:0000259" key="9">
    <source>
        <dbReference type="PROSITE" id="PS50011"/>
    </source>
</evidence>
<dbReference type="GO" id="GO:0035556">
    <property type="term" value="P:intracellular signal transduction"/>
    <property type="evidence" value="ECO:0007669"/>
    <property type="project" value="TreeGrafter"/>
</dbReference>
<feature type="domain" description="Protein kinase" evidence="9">
    <location>
        <begin position="47"/>
        <end position="299"/>
    </location>
</feature>
<dbReference type="GO" id="GO:0004674">
    <property type="term" value="F:protein serine/threonine kinase activity"/>
    <property type="evidence" value="ECO:0007669"/>
    <property type="project" value="UniProtKB-KW"/>
</dbReference>
<dbReference type="FunFam" id="1.10.510.10:FF:000571">
    <property type="entry name" value="Maternal embryonic leucine zipper kinase"/>
    <property type="match status" value="1"/>
</dbReference>
<evidence type="ECO:0000256" key="5">
    <source>
        <dbReference type="ARBA" id="ARBA00022777"/>
    </source>
</evidence>
<reference evidence="10 11" key="1">
    <citation type="journal article" date="2016" name="Mol. Biol. Evol.">
        <title>Comparative Genomics of Early-Diverging Mushroom-Forming Fungi Provides Insights into the Origins of Lignocellulose Decay Capabilities.</title>
        <authorList>
            <person name="Nagy L.G."/>
            <person name="Riley R."/>
            <person name="Tritt A."/>
            <person name="Adam C."/>
            <person name="Daum C."/>
            <person name="Floudas D."/>
            <person name="Sun H."/>
            <person name="Yadav J.S."/>
            <person name="Pangilinan J."/>
            <person name="Larsson K.H."/>
            <person name="Matsuura K."/>
            <person name="Barry K."/>
            <person name="Labutti K."/>
            <person name="Kuo R."/>
            <person name="Ohm R.A."/>
            <person name="Bhattacharya S.S."/>
            <person name="Shirouzu T."/>
            <person name="Yoshinaga Y."/>
            <person name="Martin F.M."/>
            <person name="Grigoriev I.V."/>
            <person name="Hibbett D.S."/>
        </authorList>
    </citation>
    <scope>NUCLEOTIDE SEQUENCE [LARGE SCALE GENOMIC DNA]</scope>
    <source>
        <strain evidence="10 11">HHB10207 ss-3</strain>
    </source>
</reference>
<keyword evidence="5 10" id="KW-0418">Kinase</keyword>
<sequence>MNLSPPKAPKLAYNTVHKTRWEKEKIAAGGDDAVFDKANDPKKIGNWIMGETVGKGASGRVKIARHVTTNELAAVKILPISSVDKQRISVEREIVMMKLMDHPNVLRLYDIWEGQEDLYLIFEFVEGGELFDYIVNHGRLDPVEAACWFKQIISGLAYTHSLSVSHRDLKPENLLIASLNPPRLKIADWGMAAFAPPAFSLHTSCGSPHYASPQIVNGEPYDGPSTDIWSCGVILFALLTGRLPFDDKSVRILLNKVRSGKYEIPSYVLEEGRDLIRRMLVVNVADRITMAEILDHPFMQIPTPGVTMVAPPSFHELAQPIPAHIVSPTDIDSDTMHSLRLIWRDNADDDSLRLQLISPERNLAKAFYWLLERYRERRLEQYGMDEDFNPSWSFGDGVTKPYQLVMPTPMAESSSPLTSSVPDDPPTLSTALPTSSMSSALAAFDRVGRYDGDGYSVKQRNRISKYKPVRDSVHGLGISAPVTSFLPPVQEAEQPKTPVPSSSVQELAKPKAVLGSSNVHRQESPFQASPASVAQVKHDVPKPVVTRRITFDLSEKENRGKHQSFSENVKPLERRTSVAVHNRAMKHRSGPVENVMEPMFERDTQVNVRRGHSRRLTTGGSVRARPPPLDLPHHNMSTPPMPSNVMSPKTPIGVNPIPPPPNRKRSSSNAPTSPTVPSPISAIFSTLFNWRPQSYVLQSYETPQVTRQEVERIMLRCGIHLEIESLDVWKCHVDQAYDANGVLIQKEVRFRIEFTPAPNSSSTVPNNISAKHPLTHSKSSKSQATLGYVTRVALVLERGAASALKAVHQRMRDEWRFDNPRSPTIGSPNRPTFTPSIGQTTQMVL</sequence>
<feature type="binding site" evidence="7">
    <location>
        <position position="76"/>
    </location>
    <ligand>
        <name>ATP</name>
        <dbReference type="ChEBI" id="CHEBI:30616"/>
    </ligand>
</feature>
<accession>A0A166EB98</accession>
<gene>
    <name evidence="10" type="ORF">SISSUDRAFT_1045559</name>
</gene>
<feature type="region of interest" description="Disordered" evidence="8">
    <location>
        <begin position="609"/>
        <end position="675"/>
    </location>
</feature>
<evidence type="ECO:0000256" key="6">
    <source>
        <dbReference type="ARBA" id="ARBA00022840"/>
    </source>
</evidence>
<comment type="similarity">
    <text evidence="1">Belongs to the protein kinase superfamily. CAMK Ser/Thr protein kinase family. NIM1 subfamily.</text>
</comment>
<evidence type="ECO:0000256" key="1">
    <source>
        <dbReference type="ARBA" id="ARBA00010791"/>
    </source>
</evidence>
<evidence type="ECO:0000256" key="7">
    <source>
        <dbReference type="PROSITE-ProRule" id="PRU10141"/>
    </source>
</evidence>
<proteinExistence type="inferred from homology"/>
<dbReference type="Pfam" id="PF00069">
    <property type="entry name" value="Pkinase"/>
    <property type="match status" value="1"/>
</dbReference>
<evidence type="ECO:0000256" key="2">
    <source>
        <dbReference type="ARBA" id="ARBA00022527"/>
    </source>
</evidence>
<dbReference type="InterPro" id="IPR008271">
    <property type="entry name" value="Ser/Thr_kinase_AS"/>
</dbReference>
<dbReference type="OrthoDB" id="193931at2759"/>
<keyword evidence="3" id="KW-0808">Transferase</keyword>
<organism evidence="10 11">
    <name type="scientific">Sistotremastrum suecicum HHB10207 ss-3</name>
    <dbReference type="NCBI Taxonomy" id="1314776"/>
    <lineage>
        <taxon>Eukaryota</taxon>
        <taxon>Fungi</taxon>
        <taxon>Dikarya</taxon>
        <taxon>Basidiomycota</taxon>
        <taxon>Agaricomycotina</taxon>
        <taxon>Agaricomycetes</taxon>
        <taxon>Sistotremastrales</taxon>
        <taxon>Sistotremastraceae</taxon>
        <taxon>Sistotremastrum</taxon>
    </lineage>
</organism>
<keyword evidence="2" id="KW-0723">Serine/threonine-protein kinase</keyword>
<feature type="region of interest" description="Disordered" evidence="8">
    <location>
        <begin position="817"/>
        <end position="845"/>
    </location>
</feature>
<evidence type="ECO:0000256" key="8">
    <source>
        <dbReference type="SAM" id="MobiDB-lite"/>
    </source>
</evidence>
<feature type="compositionally biased region" description="Polar residues" evidence="8">
    <location>
        <begin position="515"/>
        <end position="532"/>
    </location>
</feature>
<dbReference type="InterPro" id="IPR000719">
    <property type="entry name" value="Prot_kinase_dom"/>
</dbReference>
<dbReference type="InterPro" id="IPR011009">
    <property type="entry name" value="Kinase-like_dom_sf"/>
</dbReference>
<protein>
    <submittedName>
        <fullName evidence="10">Pkinase-domain-containing protein</fullName>
    </submittedName>
</protein>
<dbReference type="GO" id="GO:0005524">
    <property type="term" value="F:ATP binding"/>
    <property type="evidence" value="ECO:0007669"/>
    <property type="project" value="UniProtKB-UniRule"/>
</dbReference>
<dbReference type="GO" id="GO:0005737">
    <property type="term" value="C:cytoplasm"/>
    <property type="evidence" value="ECO:0007669"/>
    <property type="project" value="TreeGrafter"/>
</dbReference>
<dbReference type="Proteomes" id="UP000076798">
    <property type="component" value="Unassembled WGS sequence"/>
</dbReference>
<keyword evidence="11" id="KW-1185">Reference proteome</keyword>
<dbReference type="PANTHER" id="PTHR24346">
    <property type="entry name" value="MAP/MICROTUBULE AFFINITY-REGULATING KINASE"/>
    <property type="match status" value="1"/>
</dbReference>
<dbReference type="PANTHER" id="PTHR24346:SF82">
    <property type="entry name" value="KP78A-RELATED"/>
    <property type="match status" value="1"/>
</dbReference>
<dbReference type="EMBL" id="KV428046">
    <property type="protein sequence ID" value="KZT39403.1"/>
    <property type="molecule type" value="Genomic_DNA"/>
</dbReference>
<feature type="region of interest" description="Disordered" evidence="8">
    <location>
        <begin position="514"/>
        <end position="538"/>
    </location>
</feature>
<dbReference type="Gene3D" id="1.10.510.10">
    <property type="entry name" value="Transferase(Phosphotransferase) domain 1"/>
    <property type="match status" value="1"/>
</dbReference>
<dbReference type="PROSITE" id="PS00107">
    <property type="entry name" value="PROTEIN_KINASE_ATP"/>
    <property type="match status" value="1"/>
</dbReference>